<gene>
    <name evidence="1" type="ORF">CHR53_06845</name>
</gene>
<keyword evidence="2" id="KW-1185">Reference proteome</keyword>
<dbReference type="AlphaFoldDB" id="A0A3Q9QXE7"/>
<dbReference type="OrthoDB" id="161597at2"/>
<accession>A0A3Q9QXE7</accession>
<dbReference type="RefSeq" id="WP_127489737.1">
    <property type="nucleotide sequence ID" value="NZ_CP022572.1"/>
</dbReference>
<dbReference type="STRING" id="1193713.GCA_001636315_03905"/>
<sequence length="399" mass="47006">MNSYLKRIVQDLSSVEMQQYWPGFLLPAFAVHDKNNVFLFNHPKFNQQNTFHNLPWTSQFTGDTCIDYEGYPTAVVNLELHRDYEDLFAILVHESFHCYQYVKGEKRFPNEVLGFMYPLSEENVEIRNQERNNLFMALMANNTSKMNHYINVFVSLREKRADRIDEYLLYENLVETIEGPAWYVELKALAEKSSLSCNLILEKYAQGLIDKYESSLHIRRSCYSSGLFICLLLDKISPDWKYEFFESELSLYDFFKQQYAELSEFNLEDIEISKETQDIVNFIKQNKVNEFETFLQKPGFHLLIEGKIAVKTFDPMNITILGEKVLHKSYVKVRISDSEYFIRQPVMACFSDHFLNLNKLHLILDINPVMKFDSLSIHGIGVIEGEYMKRGNYHHLLIQ</sequence>
<protein>
    <recommendedName>
        <fullName evidence="3">Peptide ABC transporter permease</fullName>
    </recommendedName>
</protein>
<reference evidence="1 2" key="1">
    <citation type="submission" date="2017-07" db="EMBL/GenBank/DDBJ databases">
        <title>The complete genome sequence of Bacillus mesonae strain H20-5, an efficient strain improving plant abiotic stress resistance.</title>
        <authorList>
            <person name="Kim S.Y."/>
            <person name="Song H."/>
            <person name="Sang M.K."/>
            <person name="Weon H.-Y."/>
            <person name="Song J."/>
        </authorList>
    </citation>
    <scope>NUCLEOTIDE SEQUENCE [LARGE SCALE GENOMIC DNA]</scope>
    <source>
        <strain evidence="1 2">H20-5</strain>
    </source>
</reference>
<dbReference type="KEGG" id="nmk:CHR53_06845"/>
<evidence type="ECO:0000313" key="1">
    <source>
        <dbReference type="EMBL" id="AZU60991.1"/>
    </source>
</evidence>
<organism evidence="1 2">
    <name type="scientific">Neobacillus mesonae</name>
    <dbReference type="NCBI Taxonomy" id="1193713"/>
    <lineage>
        <taxon>Bacteria</taxon>
        <taxon>Bacillati</taxon>
        <taxon>Bacillota</taxon>
        <taxon>Bacilli</taxon>
        <taxon>Bacillales</taxon>
        <taxon>Bacillaceae</taxon>
        <taxon>Neobacillus</taxon>
    </lineage>
</organism>
<dbReference type="Proteomes" id="UP000282892">
    <property type="component" value="Chromosome"/>
</dbReference>
<evidence type="ECO:0000313" key="2">
    <source>
        <dbReference type="Proteomes" id="UP000282892"/>
    </source>
</evidence>
<proteinExistence type="predicted"/>
<dbReference type="EMBL" id="CP022572">
    <property type="protein sequence ID" value="AZU60991.1"/>
    <property type="molecule type" value="Genomic_DNA"/>
</dbReference>
<evidence type="ECO:0008006" key="3">
    <source>
        <dbReference type="Google" id="ProtNLM"/>
    </source>
</evidence>
<name>A0A3Q9QXE7_9BACI</name>